<dbReference type="RefSeq" id="WP_179501493.1">
    <property type="nucleotide sequence ID" value="NZ_JACCAA010000001.1"/>
</dbReference>
<evidence type="ECO:0000256" key="1">
    <source>
        <dbReference type="ARBA" id="ARBA00023125"/>
    </source>
</evidence>
<name>A0A7Y9UTI4_9ACTN</name>
<protein>
    <submittedName>
        <fullName evidence="3">Single-strand DNA-binding protein</fullName>
    </submittedName>
</protein>
<dbReference type="GO" id="GO:0003697">
    <property type="term" value="F:single-stranded DNA binding"/>
    <property type="evidence" value="ECO:0007669"/>
    <property type="project" value="InterPro"/>
</dbReference>
<keyword evidence="1 2" id="KW-0238">DNA-binding</keyword>
<dbReference type="CDD" id="cd04496">
    <property type="entry name" value="SSB_OBF"/>
    <property type="match status" value="1"/>
</dbReference>
<dbReference type="Gene3D" id="2.40.50.140">
    <property type="entry name" value="Nucleic acid-binding proteins"/>
    <property type="match status" value="1"/>
</dbReference>
<comment type="caution">
    <text evidence="3">The sequence shown here is derived from an EMBL/GenBank/DDBJ whole genome shotgun (WGS) entry which is preliminary data.</text>
</comment>
<dbReference type="Proteomes" id="UP000540656">
    <property type="component" value="Unassembled WGS sequence"/>
</dbReference>
<dbReference type="InterPro" id="IPR012340">
    <property type="entry name" value="NA-bd_OB-fold"/>
</dbReference>
<keyword evidence="4" id="KW-1185">Reference proteome</keyword>
<reference evidence="3 4" key="1">
    <citation type="submission" date="2020-07" db="EMBL/GenBank/DDBJ databases">
        <title>Sequencing the genomes of 1000 actinobacteria strains.</title>
        <authorList>
            <person name="Klenk H.-P."/>
        </authorList>
    </citation>
    <scope>NUCLEOTIDE SEQUENCE [LARGE SCALE GENOMIC DNA]</scope>
    <source>
        <strain evidence="3 4">DSM 23819</strain>
    </source>
</reference>
<dbReference type="InterPro" id="IPR000424">
    <property type="entry name" value="Primosome_PriB/ssb"/>
</dbReference>
<proteinExistence type="predicted"/>
<organism evidence="3 4">
    <name type="scientific">Nocardioides daedukensis</name>
    <dbReference type="NCBI Taxonomy" id="634462"/>
    <lineage>
        <taxon>Bacteria</taxon>
        <taxon>Bacillati</taxon>
        <taxon>Actinomycetota</taxon>
        <taxon>Actinomycetes</taxon>
        <taxon>Propionibacteriales</taxon>
        <taxon>Nocardioidaceae</taxon>
        <taxon>Nocardioides</taxon>
    </lineage>
</organism>
<evidence type="ECO:0000313" key="4">
    <source>
        <dbReference type="Proteomes" id="UP000540656"/>
    </source>
</evidence>
<gene>
    <name evidence="3" type="ORF">BJ980_001242</name>
</gene>
<dbReference type="PROSITE" id="PS50935">
    <property type="entry name" value="SSB"/>
    <property type="match status" value="1"/>
</dbReference>
<dbReference type="Pfam" id="PF00436">
    <property type="entry name" value="SSB"/>
    <property type="match status" value="1"/>
</dbReference>
<sequence>MYDTIVTIQGWIGTDVEERLAGTAPVVSFRVASTPRRFHKDSNQWHDLETNWFTVNAWRALGINVAKSLQKGDPVVVIGKQTTNSYTDSNGRGVQSVVIEALAVGPDLNRGTCEFTKTSRNADTNESVRTMNADFGVDGPQVSSDGELIEDMVVNTETGEIREESAA</sequence>
<accession>A0A7Y9UTI4</accession>
<evidence type="ECO:0000256" key="2">
    <source>
        <dbReference type="PROSITE-ProRule" id="PRU00252"/>
    </source>
</evidence>
<dbReference type="SUPFAM" id="SSF50249">
    <property type="entry name" value="Nucleic acid-binding proteins"/>
    <property type="match status" value="1"/>
</dbReference>
<dbReference type="AlphaFoldDB" id="A0A7Y9UTI4"/>
<evidence type="ECO:0000313" key="3">
    <source>
        <dbReference type="EMBL" id="NYG58319.1"/>
    </source>
</evidence>
<dbReference type="EMBL" id="JACCAA010000001">
    <property type="protein sequence ID" value="NYG58319.1"/>
    <property type="molecule type" value="Genomic_DNA"/>
</dbReference>